<accession>A0A7J7MZC4</accession>
<organism evidence="1 2">
    <name type="scientific">Kingdonia uniflora</name>
    <dbReference type="NCBI Taxonomy" id="39325"/>
    <lineage>
        <taxon>Eukaryota</taxon>
        <taxon>Viridiplantae</taxon>
        <taxon>Streptophyta</taxon>
        <taxon>Embryophyta</taxon>
        <taxon>Tracheophyta</taxon>
        <taxon>Spermatophyta</taxon>
        <taxon>Magnoliopsida</taxon>
        <taxon>Ranunculales</taxon>
        <taxon>Circaeasteraceae</taxon>
        <taxon>Kingdonia</taxon>
    </lineage>
</organism>
<feature type="non-terminal residue" evidence="1">
    <location>
        <position position="1"/>
    </location>
</feature>
<proteinExistence type="predicted"/>
<keyword evidence="2" id="KW-1185">Reference proteome</keyword>
<dbReference type="EMBL" id="JACGCM010001166">
    <property type="protein sequence ID" value="KAF6160130.1"/>
    <property type="molecule type" value="Genomic_DNA"/>
</dbReference>
<dbReference type="OrthoDB" id="430364at2759"/>
<evidence type="ECO:0000313" key="1">
    <source>
        <dbReference type="EMBL" id="KAF6160130.1"/>
    </source>
</evidence>
<evidence type="ECO:0000313" key="2">
    <source>
        <dbReference type="Proteomes" id="UP000541444"/>
    </source>
</evidence>
<reference evidence="1 2" key="1">
    <citation type="journal article" date="2020" name="IScience">
        <title>Genome Sequencing of the Endangered Kingdonia uniflora (Circaeasteraceae, Ranunculales) Reveals Potential Mechanisms of Evolutionary Specialization.</title>
        <authorList>
            <person name="Sun Y."/>
            <person name="Deng T."/>
            <person name="Zhang A."/>
            <person name="Moore M.J."/>
            <person name="Landis J.B."/>
            <person name="Lin N."/>
            <person name="Zhang H."/>
            <person name="Zhang X."/>
            <person name="Huang J."/>
            <person name="Zhang X."/>
            <person name="Sun H."/>
            <person name="Wang H."/>
        </authorList>
    </citation>
    <scope>NUCLEOTIDE SEQUENCE [LARGE SCALE GENOMIC DNA]</scope>
    <source>
        <strain evidence="1">TB1705</strain>
        <tissue evidence="1">Leaf</tissue>
    </source>
</reference>
<name>A0A7J7MZC4_9MAGN</name>
<gene>
    <name evidence="1" type="ORF">GIB67_016566</name>
</gene>
<dbReference type="Proteomes" id="UP000541444">
    <property type="component" value="Unassembled WGS sequence"/>
</dbReference>
<comment type="caution">
    <text evidence="1">The sequence shown here is derived from an EMBL/GenBank/DDBJ whole genome shotgun (WGS) entry which is preliminary data.</text>
</comment>
<protein>
    <submittedName>
        <fullName evidence="1">Uncharacterized protein</fullName>
    </submittedName>
</protein>
<sequence length="100" mass="11368">MKARGVLIQRSALGGDSLWELTWLHVNNINPSLQCEVFPDLDSENAQKKQNKIEGRRQSGVIESVDNEYGDCPRPLPLIKELKKATDITNRKDTPSWVHE</sequence>
<dbReference type="AlphaFoldDB" id="A0A7J7MZC4"/>